<keyword evidence="5 7" id="KW-1133">Transmembrane helix</keyword>
<dbReference type="OrthoDB" id="157184at2"/>
<feature type="domain" description="ABC transmembrane type-1" evidence="8">
    <location>
        <begin position="71"/>
        <end position="275"/>
    </location>
</feature>
<reference evidence="9 10" key="1">
    <citation type="submission" date="2016-11" db="EMBL/GenBank/DDBJ databases">
        <authorList>
            <person name="Jaros S."/>
            <person name="Januszkiewicz K."/>
            <person name="Wedrychowicz H."/>
        </authorList>
    </citation>
    <scope>NUCLEOTIDE SEQUENCE [LARGE SCALE GENOMIC DNA]</scope>
    <source>
        <strain evidence="9 10">DSM 15929</strain>
    </source>
</reference>
<dbReference type="GO" id="GO:0005886">
    <property type="term" value="C:plasma membrane"/>
    <property type="evidence" value="ECO:0007669"/>
    <property type="project" value="UniProtKB-SubCell"/>
</dbReference>
<evidence type="ECO:0000256" key="4">
    <source>
        <dbReference type="ARBA" id="ARBA00022692"/>
    </source>
</evidence>
<feature type="transmembrane region" description="Helical" evidence="7">
    <location>
        <begin position="71"/>
        <end position="94"/>
    </location>
</feature>
<dbReference type="STRING" id="1121322.SAMN02745136_03264"/>
<dbReference type="InterPro" id="IPR000515">
    <property type="entry name" value="MetI-like"/>
</dbReference>
<dbReference type="SUPFAM" id="SSF161098">
    <property type="entry name" value="MetI-like"/>
    <property type="match status" value="1"/>
</dbReference>
<keyword evidence="4 7" id="KW-0812">Transmembrane</keyword>
<evidence type="ECO:0000313" key="10">
    <source>
        <dbReference type="Proteomes" id="UP000184386"/>
    </source>
</evidence>
<organism evidence="9 10">
    <name type="scientific">Anaerocolumna jejuensis DSM 15929</name>
    <dbReference type="NCBI Taxonomy" id="1121322"/>
    <lineage>
        <taxon>Bacteria</taxon>
        <taxon>Bacillati</taxon>
        <taxon>Bacillota</taxon>
        <taxon>Clostridia</taxon>
        <taxon>Lachnospirales</taxon>
        <taxon>Lachnospiraceae</taxon>
        <taxon>Anaerocolumna</taxon>
    </lineage>
</organism>
<feature type="transmembrane region" description="Helical" evidence="7">
    <location>
        <begin position="9"/>
        <end position="34"/>
    </location>
</feature>
<evidence type="ECO:0000256" key="5">
    <source>
        <dbReference type="ARBA" id="ARBA00022989"/>
    </source>
</evidence>
<evidence type="ECO:0000256" key="1">
    <source>
        <dbReference type="ARBA" id="ARBA00004651"/>
    </source>
</evidence>
<dbReference type="GO" id="GO:0055085">
    <property type="term" value="P:transmembrane transport"/>
    <property type="evidence" value="ECO:0007669"/>
    <property type="project" value="InterPro"/>
</dbReference>
<accession>A0A1M6V0U8</accession>
<feature type="transmembrane region" description="Helical" evidence="7">
    <location>
        <begin position="106"/>
        <end position="125"/>
    </location>
</feature>
<dbReference type="InterPro" id="IPR035906">
    <property type="entry name" value="MetI-like_sf"/>
</dbReference>
<evidence type="ECO:0000256" key="7">
    <source>
        <dbReference type="RuleBase" id="RU363032"/>
    </source>
</evidence>
<dbReference type="Gene3D" id="1.10.3720.10">
    <property type="entry name" value="MetI-like"/>
    <property type="match status" value="1"/>
</dbReference>
<comment type="subcellular location">
    <subcellularLocation>
        <location evidence="1 7">Cell membrane</location>
        <topology evidence="1 7">Multi-pass membrane protein</topology>
    </subcellularLocation>
</comment>
<proteinExistence type="inferred from homology"/>
<keyword evidence="10" id="KW-1185">Reference proteome</keyword>
<feature type="transmembrane region" description="Helical" evidence="7">
    <location>
        <begin position="137"/>
        <end position="159"/>
    </location>
</feature>
<dbReference type="Proteomes" id="UP000184386">
    <property type="component" value="Unassembled WGS sequence"/>
</dbReference>
<evidence type="ECO:0000259" key="8">
    <source>
        <dbReference type="PROSITE" id="PS50928"/>
    </source>
</evidence>
<dbReference type="PANTHER" id="PTHR43744:SF9">
    <property type="entry name" value="POLYGALACTURONAN_RHAMNOGALACTURONAN TRANSPORT SYSTEM PERMEASE PROTEIN YTCP"/>
    <property type="match status" value="1"/>
</dbReference>
<evidence type="ECO:0000256" key="6">
    <source>
        <dbReference type="ARBA" id="ARBA00023136"/>
    </source>
</evidence>
<keyword evidence="2 7" id="KW-0813">Transport</keyword>
<evidence type="ECO:0000256" key="3">
    <source>
        <dbReference type="ARBA" id="ARBA00022475"/>
    </source>
</evidence>
<keyword evidence="3" id="KW-1003">Cell membrane</keyword>
<feature type="transmembrane region" description="Helical" evidence="7">
    <location>
        <begin position="256"/>
        <end position="275"/>
    </location>
</feature>
<dbReference type="CDD" id="cd06261">
    <property type="entry name" value="TM_PBP2"/>
    <property type="match status" value="1"/>
</dbReference>
<sequence length="290" mass="32635">MKKFSWGNFFIGFFILAFTLLCLLPMVLTFMVSITDETTIMRDGYSFFPKKISFYAYELMFRDGSSVIRSYIISIAVTVVGTLSAVVITGLAAYTLSNKNVKYRNALGMYFFIPMVFGAGIVPWYLICNMLHLRNNIFALIVPSLLFSTFNMFLARNFMSSLPDSLRESATIDGANDIVIALKIYFPLTVPALATIGLFYGLGYWNDWWNAIMLVDNEKLYPIQYLLLQLKSQISMLKDLQYLSGATSMTVPSESIKMATAIVTIGPIVLLYPFLQKYYVKGLVVGSVKG</sequence>
<protein>
    <submittedName>
        <fullName evidence="9">Putative aldouronate transport system permease protein</fullName>
    </submittedName>
</protein>
<evidence type="ECO:0000313" key="9">
    <source>
        <dbReference type="EMBL" id="SHK74985.1"/>
    </source>
</evidence>
<comment type="similarity">
    <text evidence="7">Belongs to the binding-protein-dependent transport system permease family.</text>
</comment>
<dbReference type="RefSeq" id="WP_073277831.1">
    <property type="nucleotide sequence ID" value="NZ_FRAC01000016.1"/>
</dbReference>
<gene>
    <name evidence="9" type="ORF">SAMN02745136_03264</name>
</gene>
<dbReference type="PANTHER" id="PTHR43744">
    <property type="entry name" value="ABC TRANSPORTER PERMEASE PROTEIN MG189-RELATED-RELATED"/>
    <property type="match status" value="1"/>
</dbReference>
<evidence type="ECO:0000256" key="2">
    <source>
        <dbReference type="ARBA" id="ARBA00022448"/>
    </source>
</evidence>
<dbReference type="PROSITE" id="PS50928">
    <property type="entry name" value="ABC_TM1"/>
    <property type="match status" value="1"/>
</dbReference>
<keyword evidence="6 7" id="KW-0472">Membrane</keyword>
<dbReference type="EMBL" id="FRAC01000016">
    <property type="protein sequence ID" value="SHK74985.1"/>
    <property type="molecule type" value="Genomic_DNA"/>
</dbReference>
<dbReference type="AlphaFoldDB" id="A0A1M6V0U8"/>
<name>A0A1M6V0U8_9FIRM</name>
<dbReference type="Pfam" id="PF00528">
    <property type="entry name" value="BPD_transp_1"/>
    <property type="match status" value="1"/>
</dbReference>
<feature type="transmembrane region" description="Helical" evidence="7">
    <location>
        <begin position="180"/>
        <end position="205"/>
    </location>
</feature>